<organism evidence="2">
    <name type="scientific">Ignisphaera aggregans</name>
    <dbReference type="NCBI Taxonomy" id="334771"/>
    <lineage>
        <taxon>Archaea</taxon>
        <taxon>Thermoproteota</taxon>
        <taxon>Thermoprotei</taxon>
        <taxon>Desulfurococcales</taxon>
        <taxon>Desulfurococcaceae</taxon>
        <taxon>Ignisphaera</taxon>
    </lineage>
</organism>
<sequence length="216" mass="23826">MFNLITIAFAIVISISIIFDYIARSETVPIASLAVAIISIVLQNVIGLAMALLAIPLSRVLDIIKMIKTGRSIAYHLLFDLAPIVLALLTPLVIVVVSSRVLFIGMSKWVSELLFTTIFLLLLSSIIEPSLAIETLSKWMFIKPEALAKIMLVMGHIIGLISILLTINILSLYGILAFLIWILALFIRKRVTASLKISIELTPYIIVLVAVFLKDL</sequence>
<feature type="transmembrane region" description="Helical" evidence="1">
    <location>
        <begin position="109"/>
        <end position="127"/>
    </location>
</feature>
<comment type="caution">
    <text evidence="2">The sequence shown here is derived from an EMBL/GenBank/DDBJ whole genome shotgun (WGS) entry which is preliminary data.</text>
</comment>
<feature type="transmembrane region" description="Helical" evidence="1">
    <location>
        <begin position="147"/>
        <end position="165"/>
    </location>
</feature>
<evidence type="ECO:0000256" key="1">
    <source>
        <dbReference type="SAM" id="Phobius"/>
    </source>
</evidence>
<dbReference type="EMBL" id="DSEU01000059">
    <property type="protein sequence ID" value="HEM67562.1"/>
    <property type="molecule type" value="Genomic_DNA"/>
</dbReference>
<proteinExistence type="predicted"/>
<protein>
    <submittedName>
        <fullName evidence="2">Uncharacterized protein</fullName>
    </submittedName>
</protein>
<feature type="transmembrane region" description="Helical" evidence="1">
    <location>
        <begin position="30"/>
        <end position="53"/>
    </location>
</feature>
<keyword evidence="1" id="KW-0472">Membrane</keyword>
<feature type="transmembrane region" description="Helical" evidence="1">
    <location>
        <begin position="73"/>
        <end position="97"/>
    </location>
</feature>
<dbReference type="AlphaFoldDB" id="A0A7J2U5T3"/>
<feature type="transmembrane region" description="Helical" evidence="1">
    <location>
        <begin position="6"/>
        <end position="23"/>
    </location>
</feature>
<name>A0A7J2U5T3_9CREN</name>
<evidence type="ECO:0000313" key="2">
    <source>
        <dbReference type="EMBL" id="HEM67562.1"/>
    </source>
</evidence>
<keyword evidence="1" id="KW-1133">Transmembrane helix</keyword>
<feature type="transmembrane region" description="Helical" evidence="1">
    <location>
        <begin position="193"/>
        <end position="213"/>
    </location>
</feature>
<accession>A0A7J2U5T3</accession>
<reference evidence="2" key="1">
    <citation type="journal article" date="2020" name="mSystems">
        <title>Genome- and Community-Level Interaction Insights into Carbon Utilization and Element Cycling Functions of Hydrothermarchaeota in Hydrothermal Sediment.</title>
        <authorList>
            <person name="Zhou Z."/>
            <person name="Liu Y."/>
            <person name="Xu W."/>
            <person name="Pan J."/>
            <person name="Luo Z.H."/>
            <person name="Li M."/>
        </authorList>
    </citation>
    <scope>NUCLEOTIDE SEQUENCE [LARGE SCALE GENOMIC DNA]</scope>
    <source>
        <strain evidence="2">SpSt-125</strain>
    </source>
</reference>
<keyword evidence="1" id="KW-0812">Transmembrane</keyword>
<gene>
    <name evidence="2" type="ORF">ENO26_08400</name>
</gene>